<evidence type="ECO:0000313" key="4">
    <source>
        <dbReference type="Proteomes" id="UP000663881"/>
    </source>
</evidence>
<dbReference type="SMART" id="SM00028">
    <property type="entry name" value="TPR"/>
    <property type="match status" value="4"/>
</dbReference>
<dbReference type="SUPFAM" id="SSF48452">
    <property type="entry name" value="TPR-like"/>
    <property type="match status" value="1"/>
</dbReference>
<dbReference type="SUPFAM" id="SSF56399">
    <property type="entry name" value="ADP-ribosylation"/>
    <property type="match status" value="1"/>
</dbReference>
<evidence type="ECO:0000256" key="1">
    <source>
        <dbReference type="PROSITE-ProRule" id="PRU00339"/>
    </source>
</evidence>
<gene>
    <name evidence="3" type="ORF">OKA104_LOCUS37838</name>
    <name evidence="2" type="ORF">VCS650_LOCUS42694</name>
</gene>
<dbReference type="Gene3D" id="1.25.40.10">
    <property type="entry name" value="Tetratricopeptide repeat domain"/>
    <property type="match status" value="2"/>
</dbReference>
<dbReference type="Gene3D" id="3.90.176.10">
    <property type="entry name" value="Toxin ADP-ribosyltransferase, Chain A, domain 1"/>
    <property type="match status" value="1"/>
</dbReference>
<keyword evidence="1" id="KW-0802">TPR repeat</keyword>
<dbReference type="PROSITE" id="PS51996">
    <property type="entry name" value="TR_MART"/>
    <property type="match status" value="1"/>
</dbReference>
<evidence type="ECO:0000313" key="2">
    <source>
        <dbReference type="EMBL" id="CAF1509551.1"/>
    </source>
</evidence>
<comment type="caution">
    <text evidence="3">The sequence shown here is derived from an EMBL/GenBank/DDBJ whole genome shotgun (WGS) entry which is preliminary data.</text>
</comment>
<evidence type="ECO:0000313" key="3">
    <source>
        <dbReference type="EMBL" id="CAF4142701.1"/>
    </source>
</evidence>
<reference evidence="3" key="1">
    <citation type="submission" date="2021-02" db="EMBL/GenBank/DDBJ databases">
        <authorList>
            <person name="Nowell W R."/>
        </authorList>
    </citation>
    <scope>NUCLEOTIDE SEQUENCE</scope>
</reference>
<dbReference type="EMBL" id="CAJNON010002409">
    <property type="protein sequence ID" value="CAF1509551.1"/>
    <property type="molecule type" value="Genomic_DNA"/>
</dbReference>
<dbReference type="Proteomes" id="UP000663891">
    <property type="component" value="Unassembled WGS sequence"/>
</dbReference>
<accession>A0A819XWA8</accession>
<feature type="repeat" description="TPR" evidence="1">
    <location>
        <begin position="684"/>
        <end position="717"/>
    </location>
</feature>
<dbReference type="InterPro" id="IPR019734">
    <property type="entry name" value="TPR_rpt"/>
</dbReference>
<name>A0A819XWA8_9BILA</name>
<dbReference type="OrthoDB" id="10318315at2759"/>
<dbReference type="PROSITE" id="PS50005">
    <property type="entry name" value="TPR"/>
    <property type="match status" value="2"/>
</dbReference>
<proteinExistence type="predicted"/>
<protein>
    <submittedName>
        <fullName evidence="3">Uncharacterized protein</fullName>
    </submittedName>
</protein>
<feature type="non-terminal residue" evidence="3">
    <location>
        <position position="1"/>
    </location>
</feature>
<dbReference type="EMBL" id="CAJOAY010006514">
    <property type="protein sequence ID" value="CAF4142701.1"/>
    <property type="molecule type" value="Genomic_DNA"/>
</dbReference>
<organism evidence="3 4">
    <name type="scientific">Adineta steineri</name>
    <dbReference type="NCBI Taxonomy" id="433720"/>
    <lineage>
        <taxon>Eukaryota</taxon>
        <taxon>Metazoa</taxon>
        <taxon>Spiralia</taxon>
        <taxon>Gnathifera</taxon>
        <taxon>Rotifera</taxon>
        <taxon>Eurotatoria</taxon>
        <taxon>Bdelloidea</taxon>
        <taxon>Adinetida</taxon>
        <taxon>Adinetidae</taxon>
        <taxon>Adineta</taxon>
    </lineage>
</organism>
<dbReference type="Pfam" id="PF13181">
    <property type="entry name" value="TPR_8"/>
    <property type="match status" value="2"/>
</dbReference>
<dbReference type="AlphaFoldDB" id="A0A819XWA8"/>
<sequence length="845" mass="100793">MSLLTNKKRKYSEIEEVSLETDILENNNNISYTIIWIDDNVDEIKKDPIVRGRLRSISEHIETFNDILQCEQFIKNVQNKIIYLIIPLKLNRALLINLISSSQLDGIYIYKENEMDCSLMNNFEQLTWLFYKTFNNINDLLTQLMIDTRSFHKNSTDKFSNNQSTAVFRHYLWDNEDLPSTSWFQYLIKMLCTTKYSLDGKQQFIKQFRRIYQNDKHNQRCLNEFEEQYEDSNAIRWYTRDCFVYRCLNKALREQDINTILLFHFFIYDLFYQINSISKIEKQNIPKIIYRGQIITKDELNYLNFSETKPYIYINAFFSTTIDRETALIFAGADNYSLESNEQSVVFQINLHEKDDNDEYSGLYADVKKYSYNKDESEILFTIGNAFIINQVKYDQERKTWFIDLTFDHYGPEQSDWCDPDGEYENEETRQCQINLTNMTESTFIHIGYLIQSTIKTSTDYGNISNYYFLLKQFIPHAFSIGGYYVGLGLLALEQKRYQLSLKYQKKALKFYSQENIIKSNEVTPDHYSCCILLIILNCIGSSYYLQNNINETISYYRNMLKSKINFSCFYPWTISEILDRLLYSVRILKERGQFNLVIEISDLIERIKETNPSFNSYFGTWLDKNSTDNIQIGAYCFLDLVLSIEYDADKTVQINRQYESHSMEQNKNFVNYVIWNKKVRYNDMLYARLGILYSQLKRMDLALHYFIAAIDSCPKATEDELFDVYTDYSYMKCLSRCYRENNQFTQSFHWLANAYKIHLEIIEDEKDRIRLTKEFCLDVVTIRKQQKKIPLALYSCLRAQKMDEKCPKIYEELADIYEQMKDYTNAKKCYQKAIKLTKRHNEFG</sequence>
<dbReference type="Proteomes" id="UP000663881">
    <property type="component" value="Unassembled WGS sequence"/>
</dbReference>
<feature type="repeat" description="TPR" evidence="1">
    <location>
        <begin position="808"/>
        <end position="841"/>
    </location>
</feature>
<dbReference type="InterPro" id="IPR011990">
    <property type="entry name" value="TPR-like_helical_dom_sf"/>
</dbReference>